<organism evidence="2 3">
    <name type="scientific">Corynebacterium felinum</name>
    <dbReference type="NCBI Taxonomy" id="131318"/>
    <lineage>
        <taxon>Bacteria</taxon>
        <taxon>Bacillati</taxon>
        <taxon>Actinomycetota</taxon>
        <taxon>Actinomycetes</taxon>
        <taxon>Mycobacteriales</taxon>
        <taxon>Corynebacteriaceae</taxon>
        <taxon>Corynebacterium</taxon>
    </lineage>
</organism>
<evidence type="ECO:0000313" key="3">
    <source>
        <dbReference type="Proteomes" id="UP001183619"/>
    </source>
</evidence>
<comment type="caution">
    <text evidence="2">The sequence shown here is derived from an EMBL/GenBank/DDBJ whole genome shotgun (WGS) entry which is preliminary data.</text>
</comment>
<evidence type="ECO:0000313" key="2">
    <source>
        <dbReference type="EMBL" id="MDR7355469.1"/>
    </source>
</evidence>
<dbReference type="Proteomes" id="UP001183619">
    <property type="component" value="Unassembled WGS sequence"/>
</dbReference>
<evidence type="ECO:0000256" key="1">
    <source>
        <dbReference type="SAM" id="Phobius"/>
    </source>
</evidence>
<protein>
    <recommendedName>
        <fullName evidence="4">Secreted protein</fullName>
    </recommendedName>
</protein>
<proteinExistence type="predicted"/>
<keyword evidence="1" id="KW-0472">Membrane</keyword>
<accession>A0ABU2BBV7</accession>
<sequence>MGLVDVVVIFGVIGIPAVVVGGLFAVVRRNKKLDERERVQSDSSAV</sequence>
<feature type="transmembrane region" description="Helical" evidence="1">
    <location>
        <begin position="6"/>
        <end position="27"/>
    </location>
</feature>
<dbReference type="RefSeq" id="WP_277104107.1">
    <property type="nucleotide sequence ID" value="NZ_BAAAJS010000001.1"/>
</dbReference>
<reference evidence="2 3" key="1">
    <citation type="submission" date="2023-07" db="EMBL/GenBank/DDBJ databases">
        <title>Sequencing the genomes of 1000 actinobacteria strains.</title>
        <authorList>
            <person name="Klenk H.-P."/>
        </authorList>
    </citation>
    <scope>NUCLEOTIDE SEQUENCE [LARGE SCALE GENOMIC DNA]</scope>
    <source>
        <strain evidence="2 3">DSM 44508</strain>
    </source>
</reference>
<evidence type="ECO:0008006" key="4">
    <source>
        <dbReference type="Google" id="ProtNLM"/>
    </source>
</evidence>
<keyword evidence="3" id="KW-1185">Reference proteome</keyword>
<keyword evidence="1" id="KW-0812">Transmembrane</keyword>
<dbReference type="EMBL" id="JAVDYF010000001">
    <property type="protein sequence ID" value="MDR7355469.1"/>
    <property type="molecule type" value="Genomic_DNA"/>
</dbReference>
<keyword evidence="1" id="KW-1133">Transmembrane helix</keyword>
<gene>
    <name evidence="2" type="ORF">J2S37_002007</name>
</gene>
<name>A0ABU2BBV7_9CORY</name>